<evidence type="ECO:0000313" key="1">
    <source>
        <dbReference type="EMBL" id="MQS17019.1"/>
    </source>
</evidence>
<keyword evidence="2" id="KW-1185">Reference proteome</keyword>
<dbReference type="Proteomes" id="UP000450000">
    <property type="component" value="Unassembled WGS sequence"/>
</dbReference>
<name>A0A6N7L2T4_9ACTN</name>
<dbReference type="RefSeq" id="WP_153468885.1">
    <property type="nucleotide sequence ID" value="NZ_WBOF01000003.1"/>
</dbReference>
<organism evidence="1 2">
    <name type="scientific">Streptomyces kaniharaensis</name>
    <dbReference type="NCBI Taxonomy" id="212423"/>
    <lineage>
        <taxon>Bacteria</taxon>
        <taxon>Bacillati</taxon>
        <taxon>Actinomycetota</taxon>
        <taxon>Actinomycetes</taxon>
        <taxon>Kitasatosporales</taxon>
        <taxon>Streptomycetaceae</taxon>
        <taxon>Streptomyces</taxon>
    </lineage>
</organism>
<proteinExistence type="predicted"/>
<protein>
    <recommendedName>
        <fullName evidence="3">Peptide chain release factor 1</fullName>
    </recommendedName>
</protein>
<dbReference type="EMBL" id="WBOF01000003">
    <property type="protein sequence ID" value="MQS17019.1"/>
    <property type="molecule type" value="Genomic_DNA"/>
</dbReference>
<comment type="caution">
    <text evidence="1">The sequence shown here is derived from an EMBL/GenBank/DDBJ whole genome shotgun (WGS) entry which is preliminary data.</text>
</comment>
<dbReference type="InterPro" id="IPR040701">
    <property type="entry name" value="Bact_RF_family2"/>
</dbReference>
<gene>
    <name evidence="1" type="ORF">F7Q99_33730</name>
</gene>
<sequence>MDLAFLTPLLDRPGPWASVYLDTSRTTEDAAQRRALIDRASVHRLADLGTDERTCAAVRDHLASEPAADSPPGRALFAADGEVTLDVPLAVSPPDIAATWAPLPHTAPLLGLLDDAVPSCLVAAIDRTGAQLERHDLGGAAQVGTVEGPQWQGRGHRAPPADRYEWHYRHRVEDTWDRTATIIADHLARVWPESGARLLVLTGDVRQRRAVHERLPQQLRPDTVEVDGGGRADGIARDVFDLRIADAWNDHRSRHLDTVLDAFRVGVGRPGEHATDANGTETAPGAAAQGIPAVVTAARQHQLAALLLQTSGHDPERPVWTGPRPEHIGVQRGDVRSMGVPQPQQAPAADALLRCAADVRAEALLVPDTVPGPPGGLGAVLRWAG</sequence>
<dbReference type="OrthoDB" id="5179393at2"/>
<accession>A0A6N7L2T4</accession>
<dbReference type="AlphaFoldDB" id="A0A6N7L2T4"/>
<evidence type="ECO:0008006" key="3">
    <source>
        <dbReference type="Google" id="ProtNLM"/>
    </source>
</evidence>
<dbReference type="Pfam" id="PF18844">
    <property type="entry name" value="baeRF_family2"/>
    <property type="match status" value="1"/>
</dbReference>
<evidence type="ECO:0000313" key="2">
    <source>
        <dbReference type="Proteomes" id="UP000450000"/>
    </source>
</evidence>
<reference evidence="1 2" key="1">
    <citation type="submission" date="2019-09" db="EMBL/GenBank/DDBJ databases">
        <title>Genome Sequences of Streptomyces kaniharaensis ATCC 21070.</title>
        <authorList>
            <person name="Zhu W."/>
            <person name="De Crecy-Lagard V."/>
            <person name="Richards N.G."/>
        </authorList>
    </citation>
    <scope>NUCLEOTIDE SEQUENCE [LARGE SCALE GENOMIC DNA]</scope>
    <source>
        <strain evidence="1 2">SF-557</strain>
    </source>
</reference>